<sequence>MEIRRSFEPRTSNPRSIETRTFPQGYRVDPRLFLENDHHSHLRRSIRVDPITLGANNHHGHLEGSLGYPESLTLPQNSIGSLRGDVRPYLCQSGNSGRNTKAPFRPLSDRSTKSLAFTGFSHNPERSKELVNTGYRPRWPVLRCFPFLKVHFQVKGNNIILSFGDTSGVSSMETRRYWNRNGLPIQAQVHLHSLSYSH</sequence>
<feature type="region of interest" description="Disordered" evidence="1">
    <location>
        <begin position="1"/>
        <end position="20"/>
    </location>
</feature>
<evidence type="ECO:0000313" key="2">
    <source>
        <dbReference type="EMBL" id="PKI41478.1"/>
    </source>
</evidence>
<accession>A0A2I0IBV7</accession>
<comment type="caution">
    <text evidence="2">The sequence shown here is derived from an EMBL/GenBank/DDBJ whole genome shotgun (WGS) entry which is preliminary data.</text>
</comment>
<keyword evidence="3" id="KW-1185">Reference proteome</keyword>
<gene>
    <name evidence="2" type="ORF">CRG98_038125</name>
</gene>
<dbReference type="Proteomes" id="UP000233551">
    <property type="component" value="Unassembled WGS sequence"/>
</dbReference>
<dbReference type="AlphaFoldDB" id="A0A2I0IBV7"/>
<name>A0A2I0IBV7_PUNGR</name>
<protein>
    <submittedName>
        <fullName evidence="2">Uncharacterized protein</fullName>
    </submittedName>
</protein>
<proteinExistence type="predicted"/>
<feature type="compositionally biased region" description="Polar residues" evidence="1">
    <location>
        <begin position="9"/>
        <end position="20"/>
    </location>
</feature>
<dbReference type="EMBL" id="PGOL01003363">
    <property type="protein sequence ID" value="PKI41478.1"/>
    <property type="molecule type" value="Genomic_DNA"/>
</dbReference>
<organism evidence="2 3">
    <name type="scientific">Punica granatum</name>
    <name type="common">Pomegranate</name>
    <dbReference type="NCBI Taxonomy" id="22663"/>
    <lineage>
        <taxon>Eukaryota</taxon>
        <taxon>Viridiplantae</taxon>
        <taxon>Streptophyta</taxon>
        <taxon>Embryophyta</taxon>
        <taxon>Tracheophyta</taxon>
        <taxon>Spermatophyta</taxon>
        <taxon>Magnoliopsida</taxon>
        <taxon>eudicotyledons</taxon>
        <taxon>Gunneridae</taxon>
        <taxon>Pentapetalae</taxon>
        <taxon>rosids</taxon>
        <taxon>malvids</taxon>
        <taxon>Myrtales</taxon>
        <taxon>Lythraceae</taxon>
        <taxon>Punica</taxon>
    </lineage>
</organism>
<evidence type="ECO:0000313" key="3">
    <source>
        <dbReference type="Proteomes" id="UP000233551"/>
    </source>
</evidence>
<reference evidence="2 3" key="1">
    <citation type="submission" date="2017-11" db="EMBL/GenBank/DDBJ databases">
        <title>De-novo sequencing of pomegranate (Punica granatum L.) genome.</title>
        <authorList>
            <person name="Akparov Z."/>
            <person name="Amiraslanov A."/>
            <person name="Hajiyeva S."/>
            <person name="Abbasov M."/>
            <person name="Kaur K."/>
            <person name="Hamwieh A."/>
            <person name="Solovyev V."/>
            <person name="Salamov A."/>
            <person name="Braich B."/>
            <person name="Kosarev P."/>
            <person name="Mahmoud A."/>
            <person name="Hajiyev E."/>
            <person name="Babayeva S."/>
            <person name="Izzatullayeva V."/>
            <person name="Mammadov A."/>
            <person name="Mammadov A."/>
            <person name="Sharifova S."/>
            <person name="Ojaghi J."/>
            <person name="Eynullazada K."/>
            <person name="Bayramov B."/>
            <person name="Abdulazimova A."/>
            <person name="Shahmuradov I."/>
        </authorList>
    </citation>
    <scope>NUCLEOTIDE SEQUENCE [LARGE SCALE GENOMIC DNA]</scope>
    <source>
        <strain evidence="3">cv. AG2017</strain>
        <tissue evidence="2">Leaf</tissue>
    </source>
</reference>
<evidence type="ECO:0000256" key="1">
    <source>
        <dbReference type="SAM" id="MobiDB-lite"/>
    </source>
</evidence>